<comment type="similarity">
    <text evidence="1">Belongs to the ABC transporter superfamily.</text>
</comment>
<dbReference type="Pfam" id="PF00005">
    <property type="entry name" value="ABC_tran"/>
    <property type="match status" value="1"/>
</dbReference>
<dbReference type="Proteomes" id="UP000253490">
    <property type="component" value="Unassembled WGS sequence"/>
</dbReference>
<dbReference type="PANTHER" id="PTHR43335">
    <property type="entry name" value="ABC TRANSPORTER, ATP-BINDING PROTEIN"/>
    <property type="match status" value="1"/>
</dbReference>
<evidence type="ECO:0000256" key="2">
    <source>
        <dbReference type="ARBA" id="ARBA00022448"/>
    </source>
</evidence>
<dbReference type="Gene3D" id="3.40.50.300">
    <property type="entry name" value="P-loop containing nucleotide triphosphate hydrolases"/>
    <property type="match status" value="1"/>
</dbReference>
<dbReference type="SUPFAM" id="SSF52540">
    <property type="entry name" value="P-loop containing nucleoside triphosphate hydrolases"/>
    <property type="match status" value="1"/>
</dbReference>
<keyword evidence="7" id="KW-1185">Reference proteome</keyword>
<organism evidence="6 7">
    <name type="scientific">Alkalibaculum bacchi</name>
    <dbReference type="NCBI Taxonomy" id="645887"/>
    <lineage>
        <taxon>Bacteria</taxon>
        <taxon>Bacillati</taxon>
        <taxon>Bacillota</taxon>
        <taxon>Clostridia</taxon>
        <taxon>Eubacteriales</taxon>
        <taxon>Eubacteriaceae</taxon>
        <taxon>Alkalibaculum</taxon>
    </lineage>
</organism>
<keyword evidence="2" id="KW-0813">Transport</keyword>
<evidence type="ECO:0000313" key="6">
    <source>
        <dbReference type="EMBL" id="RBP70016.1"/>
    </source>
</evidence>
<dbReference type="InterPro" id="IPR003593">
    <property type="entry name" value="AAA+_ATPase"/>
</dbReference>
<dbReference type="AlphaFoldDB" id="A0A366IF95"/>
<dbReference type="PROSITE" id="PS00211">
    <property type="entry name" value="ABC_TRANSPORTER_1"/>
    <property type="match status" value="1"/>
</dbReference>
<dbReference type="InterPro" id="IPR003439">
    <property type="entry name" value="ABC_transporter-like_ATP-bd"/>
</dbReference>
<evidence type="ECO:0000259" key="5">
    <source>
        <dbReference type="PROSITE" id="PS50893"/>
    </source>
</evidence>
<dbReference type="SMART" id="SM00382">
    <property type="entry name" value="AAA"/>
    <property type="match status" value="1"/>
</dbReference>
<comment type="caution">
    <text evidence="6">The sequence shown here is derived from an EMBL/GenBank/DDBJ whole genome shotgun (WGS) entry which is preliminary data.</text>
</comment>
<evidence type="ECO:0000256" key="3">
    <source>
        <dbReference type="ARBA" id="ARBA00022741"/>
    </source>
</evidence>
<accession>A0A366IF95</accession>
<dbReference type="GO" id="GO:0005524">
    <property type="term" value="F:ATP binding"/>
    <property type="evidence" value="ECO:0007669"/>
    <property type="project" value="UniProtKB-KW"/>
</dbReference>
<keyword evidence="4 6" id="KW-0067">ATP-binding</keyword>
<keyword evidence="3" id="KW-0547">Nucleotide-binding</keyword>
<dbReference type="PROSITE" id="PS50893">
    <property type="entry name" value="ABC_TRANSPORTER_2"/>
    <property type="match status" value="1"/>
</dbReference>
<protein>
    <submittedName>
        <fullName evidence="6">ABC-2 type transport system ATP-binding protein</fullName>
    </submittedName>
</protein>
<evidence type="ECO:0000256" key="1">
    <source>
        <dbReference type="ARBA" id="ARBA00005417"/>
    </source>
</evidence>
<dbReference type="PANTHER" id="PTHR43335:SF4">
    <property type="entry name" value="ABC TRANSPORTER, ATP-BINDING PROTEIN"/>
    <property type="match status" value="1"/>
</dbReference>
<dbReference type="EMBL" id="QNRX01000001">
    <property type="protein sequence ID" value="RBP70016.1"/>
    <property type="molecule type" value="Genomic_DNA"/>
</dbReference>
<evidence type="ECO:0000256" key="4">
    <source>
        <dbReference type="ARBA" id="ARBA00022840"/>
    </source>
</evidence>
<reference evidence="6 7" key="1">
    <citation type="submission" date="2018-06" db="EMBL/GenBank/DDBJ databases">
        <title>Genomic Encyclopedia of Type Strains, Phase IV (KMG-IV): sequencing the most valuable type-strain genomes for metagenomic binning, comparative biology and taxonomic classification.</title>
        <authorList>
            <person name="Goeker M."/>
        </authorList>
    </citation>
    <scope>NUCLEOTIDE SEQUENCE [LARGE SCALE GENOMIC DNA]</scope>
    <source>
        <strain evidence="6 7">DSM 22112</strain>
    </source>
</reference>
<gene>
    <name evidence="6" type="ORF">DES36_10167</name>
</gene>
<feature type="domain" description="ABC transporter" evidence="5">
    <location>
        <begin position="4"/>
        <end position="231"/>
    </location>
</feature>
<dbReference type="InterPro" id="IPR017871">
    <property type="entry name" value="ABC_transporter-like_CS"/>
</dbReference>
<dbReference type="OrthoDB" id="9809205at2"/>
<evidence type="ECO:0000313" key="7">
    <source>
        <dbReference type="Proteomes" id="UP000253490"/>
    </source>
</evidence>
<proteinExistence type="inferred from homology"/>
<dbReference type="RefSeq" id="WP_113919229.1">
    <property type="nucleotide sequence ID" value="NZ_QNRX01000001.1"/>
</dbReference>
<dbReference type="GO" id="GO:0016887">
    <property type="term" value="F:ATP hydrolysis activity"/>
    <property type="evidence" value="ECO:0007669"/>
    <property type="project" value="InterPro"/>
</dbReference>
<sequence>MSVLGVNNVYKSLGKREIIKGIDFSVEEGEIFGFLGPNGAGKTTTIKMIVGLIRPDKGSISINGADILKDGNRARAKLGAVVENPEMYNYLSGMANLKMIAEIRKIPKQDILDVVELVDLSNRIDDKVGKYSLGMKQRLGLACALLGKPKLLILDEPTNGLDPSGIIDFRNIVKNAVKELKTSVFISSHILSEVQQLCNRVAFINHGEIKSMEDLINGNVQQGYEQIAIVASPVSSIKNVLDSIGEVSNVVQKGTEYCAVIEKGSTPKIIKALVEKNVDIYQIYQKQNSLEQRYMELVEGGK</sequence>
<name>A0A366IF95_9FIRM</name>
<dbReference type="InterPro" id="IPR027417">
    <property type="entry name" value="P-loop_NTPase"/>
</dbReference>